<accession>A0A3B1JQC7</accession>
<evidence type="ECO:0000256" key="7">
    <source>
        <dbReference type="ARBA" id="ARBA00022737"/>
    </source>
</evidence>
<dbReference type="InterPro" id="IPR017871">
    <property type="entry name" value="ABC_transporter-like_CS"/>
</dbReference>
<evidence type="ECO:0000256" key="10">
    <source>
        <dbReference type="ARBA" id="ARBA00023159"/>
    </source>
</evidence>
<dbReference type="FunFam" id="3.40.50.300:FF:000472">
    <property type="entry name" value="ATP-binding cassette, sub-family F (GCN20), member 1"/>
    <property type="match status" value="1"/>
</dbReference>
<dbReference type="Pfam" id="PF00005">
    <property type="entry name" value="ABC_tran"/>
    <property type="match status" value="2"/>
</dbReference>
<dbReference type="Bgee" id="ENSAMXG00000034626">
    <property type="expression patterns" value="Expressed in zone of skin and 14 other cell types or tissues"/>
</dbReference>
<sequence>MVLYCSVAEAACCSVLLAHPHHCPPPASSPGSLKREINMPKKSKEVAEWEGDEEPQTDKPVKKGKKDKKGKKSFFDELAADSKQEKTEEPAPVKETQGKQPQKKKKDRRKGRGADEDEDDEEVMQKLKKLSVQASDEDEEVEEVVAPVKSGKKNKGGNIFAALSQGQSDEDEEDGGDDDDDEEEDDKPKSKKSSKEVEKFSKGKKKDKAKKPKEASEDEQEEKKDEDEKSMKKNKKADSKAPKDEEKDEKPQKKGKKEQPKRGKPARAPSDDEDNNEDEEGEKSDENDTMMSAEDVIAAEQSKEKEDPFANMSKKEKKKKKKMMEYERQVASVRAQNAAEEDFSVSQAELSSRQAMLENASDIKLERFSISAHGKELFVNADLLIVAGRRYGLVGPNGKGKTTLLKHISNRALSIPPNIDVLLCEQEVIADDTPAVQAVLKADTRRLKLLEEEKQLQNRLEKGEDGVSERLEKVYEELRAIGAAAAEAKARRILAGLSFTPEMQNRPTKKFSGGWRMRVSLARALFMEPTLLMLDEPTNHLDLNAVIWLNNYLQGWKKTLLIVSHDQSFLDDVCTDIIHLDNQKLYYYRGNYLTFKKMYVQKQKELLKQYEKQEKKLKDLKAGGKSTKQAEKQTKEALTRKQQKGKKKGQEEESHEAPELLKRPKEYTVKFTFPNPPPLSPPILGLHSVDFGYEGQKPLFKNVDFGIDMESRICIVGPNGVGKSTLLLLLTGKLTPTKGEMRKNHRLKVGFFNQQYADQLIMEEAPTEYLQRNFNLPYQDSRKCLGRFGLESHAHTIQISKLSGGQKARVVFAELSCRQPDVLILDEPTNNLDIESIDALSEAINEYKGAVIIVSHDARLITETQCHLWVVEDQTVNQIDGDFEDYKREVLEALGETLAIKPKE</sequence>
<dbReference type="InterPro" id="IPR003439">
    <property type="entry name" value="ABC_transporter-like_ATP-bd"/>
</dbReference>
<dbReference type="InterPro" id="IPR003593">
    <property type="entry name" value="AAA+_ATPase"/>
</dbReference>
<dbReference type="PANTHER" id="PTHR19211">
    <property type="entry name" value="ATP-BINDING TRANSPORT PROTEIN-RELATED"/>
    <property type="match status" value="1"/>
</dbReference>
<evidence type="ECO:0000256" key="1">
    <source>
        <dbReference type="ARBA" id="ARBA00004259"/>
    </source>
</evidence>
<keyword evidence="9" id="KW-0067">ATP-binding</keyword>
<evidence type="ECO:0000313" key="15">
    <source>
        <dbReference type="Ensembl" id="ENSAMXP00000043554.1"/>
    </source>
</evidence>
<feature type="compositionally biased region" description="Basic and acidic residues" evidence="13">
    <location>
        <begin position="33"/>
        <end position="47"/>
    </location>
</feature>
<dbReference type="STRING" id="7994.ENSAMXP00000043554"/>
<dbReference type="SUPFAM" id="SSF52540">
    <property type="entry name" value="P-loop containing nucleoside triphosphate hydrolases"/>
    <property type="match status" value="2"/>
</dbReference>
<dbReference type="GeneTree" id="ENSGT00940000158329"/>
<comment type="subcellular location">
    <subcellularLocation>
        <location evidence="2">Cytoplasm</location>
    </subcellularLocation>
    <subcellularLocation>
        <location evidence="1">Nucleus envelope</location>
    </subcellularLocation>
    <subcellularLocation>
        <location evidence="3">Nucleus</location>
        <location evidence="3">Nucleoplasm</location>
    </subcellularLocation>
</comment>
<reference evidence="15" key="3">
    <citation type="submission" date="2025-08" db="UniProtKB">
        <authorList>
            <consortium name="Ensembl"/>
        </authorList>
    </citation>
    <scope>IDENTIFICATION</scope>
</reference>
<organism evidence="15 16">
    <name type="scientific">Astyanax mexicanus</name>
    <name type="common">Blind cave fish</name>
    <name type="synonym">Astyanax fasciatus mexicanus</name>
    <dbReference type="NCBI Taxonomy" id="7994"/>
    <lineage>
        <taxon>Eukaryota</taxon>
        <taxon>Metazoa</taxon>
        <taxon>Chordata</taxon>
        <taxon>Craniata</taxon>
        <taxon>Vertebrata</taxon>
        <taxon>Euteleostomi</taxon>
        <taxon>Actinopterygii</taxon>
        <taxon>Neopterygii</taxon>
        <taxon>Teleostei</taxon>
        <taxon>Ostariophysi</taxon>
        <taxon>Characiformes</taxon>
        <taxon>Characoidei</taxon>
        <taxon>Acestrorhamphidae</taxon>
        <taxon>Acestrorhamphinae</taxon>
        <taxon>Astyanax</taxon>
    </lineage>
</organism>
<evidence type="ECO:0000256" key="8">
    <source>
        <dbReference type="ARBA" id="ARBA00022741"/>
    </source>
</evidence>
<reference evidence="16" key="1">
    <citation type="submission" date="2013-03" db="EMBL/GenBank/DDBJ databases">
        <authorList>
            <person name="Jeffery W."/>
            <person name="Warren W."/>
            <person name="Wilson R.K."/>
        </authorList>
    </citation>
    <scope>NUCLEOTIDE SEQUENCE</scope>
    <source>
        <strain evidence="16">female</strain>
    </source>
</reference>
<feature type="region of interest" description="Disordered" evidence="13">
    <location>
        <begin position="618"/>
        <end position="660"/>
    </location>
</feature>
<dbReference type="InParanoid" id="A0A3B1JQC7"/>
<dbReference type="InterPro" id="IPR050611">
    <property type="entry name" value="ABCF"/>
</dbReference>
<evidence type="ECO:0000256" key="3">
    <source>
        <dbReference type="ARBA" id="ARBA00004642"/>
    </source>
</evidence>
<dbReference type="GO" id="GO:0016887">
    <property type="term" value="F:ATP hydrolysis activity"/>
    <property type="evidence" value="ECO:0007669"/>
    <property type="project" value="InterPro"/>
</dbReference>
<evidence type="ECO:0000256" key="13">
    <source>
        <dbReference type="SAM" id="MobiDB-lite"/>
    </source>
</evidence>
<evidence type="ECO:0000256" key="5">
    <source>
        <dbReference type="ARBA" id="ARBA00022490"/>
    </source>
</evidence>
<dbReference type="GO" id="GO:0005737">
    <property type="term" value="C:cytoplasm"/>
    <property type="evidence" value="ECO:0007669"/>
    <property type="project" value="UniProtKB-SubCell"/>
</dbReference>
<dbReference type="CDD" id="cd03221">
    <property type="entry name" value="ABCF_EF-3"/>
    <property type="match status" value="2"/>
</dbReference>
<feature type="compositionally biased region" description="Basic and acidic residues" evidence="13">
    <location>
        <begin position="618"/>
        <end position="639"/>
    </location>
</feature>
<dbReference type="InterPro" id="IPR027417">
    <property type="entry name" value="P-loop_NTPase"/>
</dbReference>
<dbReference type="GO" id="GO:0005635">
    <property type="term" value="C:nuclear envelope"/>
    <property type="evidence" value="ECO:0007669"/>
    <property type="project" value="UniProtKB-SubCell"/>
</dbReference>
<dbReference type="InterPro" id="IPR032781">
    <property type="entry name" value="ABC_tran_Xtn"/>
</dbReference>
<evidence type="ECO:0000256" key="9">
    <source>
        <dbReference type="ARBA" id="ARBA00022840"/>
    </source>
</evidence>
<keyword evidence="5" id="KW-0963">Cytoplasm</keyword>
<keyword evidence="10" id="KW-0010">Activator</keyword>
<evidence type="ECO:0000256" key="2">
    <source>
        <dbReference type="ARBA" id="ARBA00004496"/>
    </source>
</evidence>
<feature type="compositionally biased region" description="Basic residues" evidence="13">
    <location>
        <begin position="101"/>
        <end position="111"/>
    </location>
</feature>
<dbReference type="OrthoDB" id="2110130at2759"/>
<evidence type="ECO:0000256" key="11">
    <source>
        <dbReference type="ARBA" id="ARBA00023242"/>
    </source>
</evidence>
<feature type="compositionally biased region" description="Basic residues" evidence="13">
    <location>
        <begin position="202"/>
        <end position="211"/>
    </location>
</feature>
<reference evidence="15" key="4">
    <citation type="submission" date="2025-09" db="UniProtKB">
        <authorList>
            <consortium name="Ensembl"/>
        </authorList>
    </citation>
    <scope>IDENTIFICATION</scope>
</reference>
<feature type="compositionally biased region" description="Basic residues" evidence="13">
    <location>
        <begin position="62"/>
        <end position="72"/>
    </location>
</feature>
<feature type="region of interest" description="Disordered" evidence="13">
    <location>
        <begin position="23"/>
        <end position="322"/>
    </location>
</feature>
<evidence type="ECO:0000259" key="14">
    <source>
        <dbReference type="PROSITE" id="PS50893"/>
    </source>
</evidence>
<dbReference type="Ensembl" id="ENSAMXT00000039051.1">
    <property type="protein sequence ID" value="ENSAMXP00000043554.1"/>
    <property type="gene ID" value="ENSAMXG00000034626.1"/>
</dbReference>
<dbReference type="FunFam" id="3.40.50.300:FF:000471">
    <property type="entry name" value="ATP-binding cassette, sub-family F (GCN20), member 1"/>
    <property type="match status" value="1"/>
</dbReference>
<keyword evidence="16" id="KW-1185">Reference proteome</keyword>
<name>A0A3B1JQC7_ASTMX</name>
<evidence type="ECO:0000313" key="16">
    <source>
        <dbReference type="Proteomes" id="UP000018467"/>
    </source>
</evidence>
<feature type="domain" description="ABC transporter" evidence="14">
    <location>
        <begin position="363"/>
        <end position="607"/>
    </location>
</feature>
<dbReference type="Gene3D" id="3.40.50.300">
    <property type="entry name" value="P-loop containing nucleotide triphosphate hydrolases"/>
    <property type="match status" value="2"/>
</dbReference>
<dbReference type="SMART" id="SM00382">
    <property type="entry name" value="AAA"/>
    <property type="match status" value="2"/>
</dbReference>
<dbReference type="PROSITE" id="PS50893">
    <property type="entry name" value="ABC_TRANSPORTER_2"/>
    <property type="match status" value="2"/>
</dbReference>
<protein>
    <recommendedName>
        <fullName evidence="12">ATP-binding cassette sub-family F member 1</fullName>
    </recommendedName>
</protein>
<feature type="compositionally biased region" description="Basic and acidic residues" evidence="13">
    <location>
        <begin position="221"/>
        <end position="261"/>
    </location>
</feature>
<feature type="compositionally biased region" description="Acidic residues" evidence="13">
    <location>
        <begin position="271"/>
        <end position="288"/>
    </location>
</feature>
<dbReference type="Proteomes" id="UP000018467">
    <property type="component" value="Unassembled WGS sequence"/>
</dbReference>
<dbReference type="GO" id="GO:0005524">
    <property type="term" value="F:ATP binding"/>
    <property type="evidence" value="ECO:0007669"/>
    <property type="project" value="UniProtKB-KW"/>
</dbReference>
<feature type="compositionally biased region" description="Basic and acidic residues" evidence="13">
    <location>
        <begin position="648"/>
        <end position="660"/>
    </location>
</feature>
<evidence type="ECO:0000256" key="12">
    <source>
        <dbReference type="ARBA" id="ARBA00073921"/>
    </source>
</evidence>
<dbReference type="Pfam" id="PF12848">
    <property type="entry name" value="ABC_tran_Xtn"/>
    <property type="match status" value="1"/>
</dbReference>
<reference evidence="16" key="2">
    <citation type="journal article" date="2014" name="Nat. Commun.">
        <title>The cavefish genome reveals candidate genes for eye loss.</title>
        <authorList>
            <person name="McGaugh S.E."/>
            <person name="Gross J.B."/>
            <person name="Aken B."/>
            <person name="Blin M."/>
            <person name="Borowsky R."/>
            <person name="Chalopin D."/>
            <person name="Hinaux H."/>
            <person name="Jeffery W.R."/>
            <person name="Keene A."/>
            <person name="Ma L."/>
            <person name="Minx P."/>
            <person name="Murphy D."/>
            <person name="O'Quin K.E."/>
            <person name="Retaux S."/>
            <person name="Rohner N."/>
            <person name="Searle S.M."/>
            <person name="Stahl B.A."/>
            <person name="Tabin C."/>
            <person name="Volff J.N."/>
            <person name="Yoshizawa M."/>
            <person name="Warren W.C."/>
        </authorList>
    </citation>
    <scope>NUCLEOTIDE SEQUENCE [LARGE SCALE GENOMIC DNA]</scope>
    <source>
        <strain evidence="16">female</strain>
    </source>
</reference>
<keyword evidence="7" id="KW-0677">Repeat</keyword>
<dbReference type="AlphaFoldDB" id="A0A3B1JQC7"/>
<keyword evidence="8" id="KW-0547">Nucleotide-binding</keyword>
<feature type="compositionally biased region" description="Acidic residues" evidence="13">
    <location>
        <begin position="168"/>
        <end position="185"/>
    </location>
</feature>
<keyword evidence="6" id="KW-0597">Phosphoprotein</keyword>
<dbReference type="PANTHER" id="PTHR19211:SF14">
    <property type="entry name" value="ATP-BINDING CASSETTE SUB-FAMILY F MEMBER 1"/>
    <property type="match status" value="1"/>
</dbReference>
<dbReference type="GO" id="GO:0005654">
    <property type="term" value="C:nucleoplasm"/>
    <property type="evidence" value="ECO:0007669"/>
    <property type="project" value="UniProtKB-SubCell"/>
</dbReference>
<evidence type="ECO:0000256" key="6">
    <source>
        <dbReference type="ARBA" id="ARBA00022553"/>
    </source>
</evidence>
<proteinExistence type="inferred from homology"/>
<feature type="compositionally biased region" description="Basic and acidic residues" evidence="13">
    <location>
        <begin position="80"/>
        <end position="92"/>
    </location>
</feature>
<comment type="similarity">
    <text evidence="4">Belongs to the ABC transporter superfamily. ABCF family. EF3 subfamily.</text>
</comment>
<dbReference type="PROSITE" id="PS00211">
    <property type="entry name" value="ABC_TRANSPORTER_1"/>
    <property type="match status" value="2"/>
</dbReference>
<evidence type="ECO:0000256" key="4">
    <source>
        <dbReference type="ARBA" id="ARBA00011054"/>
    </source>
</evidence>
<feature type="domain" description="ABC transporter" evidence="14">
    <location>
        <begin position="684"/>
        <end position="898"/>
    </location>
</feature>
<keyword evidence="11" id="KW-0539">Nucleus</keyword>